<dbReference type="GO" id="GO:0012505">
    <property type="term" value="C:endomembrane system"/>
    <property type="evidence" value="ECO:0007669"/>
    <property type="project" value="UniProtKB-SubCell"/>
</dbReference>
<dbReference type="InterPro" id="IPR023299">
    <property type="entry name" value="ATPase_P-typ_cyto_dom_N"/>
</dbReference>
<evidence type="ECO:0000313" key="17">
    <source>
        <dbReference type="Proteomes" id="UP000824112"/>
    </source>
</evidence>
<dbReference type="PRINTS" id="PR00119">
    <property type="entry name" value="CATATPASE"/>
</dbReference>
<proteinExistence type="predicted"/>
<feature type="non-terminal residue" evidence="16">
    <location>
        <position position="1"/>
    </location>
</feature>
<evidence type="ECO:0000313" key="16">
    <source>
        <dbReference type="EMBL" id="HIU55614.1"/>
    </source>
</evidence>
<keyword evidence="10 15" id="KW-1133">Transmembrane helix</keyword>
<evidence type="ECO:0000256" key="3">
    <source>
        <dbReference type="ARBA" id="ARBA00022448"/>
    </source>
</evidence>
<keyword evidence="11" id="KW-0186">Copper</keyword>
<dbReference type="GO" id="GO:0055070">
    <property type="term" value="P:copper ion homeostasis"/>
    <property type="evidence" value="ECO:0007669"/>
    <property type="project" value="TreeGrafter"/>
</dbReference>
<evidence type="ECO:0000256" key="5">
    <source>
        <dbReference type="ARBA" id="ARBA00022723"/>
    </source>
</evidence>
<reference evidence="16" key="1">
    <citation type="submission" date="2020-10" db="EMBL/GenBank/DDBJ databases">
        <authorList>
            <person name="Gilroy R."/>
        </authorList>
    </citation>
    <scope>NUCLEOTIDE SEQUENCE</scope>
    <source>
        <strain evidence="16">CHK158-818</strain>
    </source>
</reference>
<dbReference type="GO" id="GO:0016020">
    <property type="term" value="C:membrane"/>
    <property type="evidence" value="ECO:0007669"/>
    <property type="project" value="InterPro"/>
</dbReference>
<organism evidence="16 17">
    <name type="scientific">Candidatus Gallibacteroides avistercoris</name>
    <dbReference type="NCBI Taxonomy" id="2840833"/>
    <lineage>
        <taxon>Bacteria</taxon>
        <taxon>Pseudomonadati</taxon>
        <taxon>Bacteroidota</taxon>
        <taxon>Bacteroidia</taxon>
        <taxon>Bacteroidales</taxon>
        <taxon>Bacteroidaceae</taxon>
        <taxon>Bacteroidaceae incertae sedis</taxon>
        <taxon>Candidatus Gallibacteroides</taxon>
    </lineage>
</organism>
<dbReference type="GO" id="GO:0005524">
    <property type="term" value="F:ATP binding"/>
    <property type="evidence" value="ECO:0007669"/>
    <property type="project" value="UniProtKB-KW"/>
</dbReference>
<dbReference type="InterPro" id="IPR036412">
    <property type="entry name" value="HAD-like_sf"/>
</dbReference>
<dbReference type="NCBIfam" id="TIGR01494">
    <property type="entry name" value="ATPase_P-type"/>
    <property type="match status" value="1"/>
</dbReference>
<keyword evidence="3" id="KW-0813">Transport</keyword>
<name>A0A9D1M8L2_9BACT</name>
<dbReference type="GO" id="GO:0043682">
    <property type="term" value="F:P-type divalent copper transporter activity"/>
    <property type="evidence" value="ECO:0007669"/>
    <property type="project" value="TreeGrafter"/>
</dbReference>
<evidence type="ECO:0000256" key="4">
    <source>
        <dbReference type="ARBA" id="ARBA00022692"/>
    </source>
</evidence>
<evidence type="ECO:0000256" key="11">
    <source>
        <dbReference type="ARBA" id="ARBA00023008"/>
    </source>
</evidence>
<protein>
    <recommendedName>
        <fullName evidence="2">P-type Cu(+) transporter</fullName>
        <ecNumber evidence="2">7.2.2.8</ecNumber>
    </recommendedName>
</protein>
<keyword evidence="13 15" id="KW-0472">Membrane</keyword>
<evidence type="ECO:0000256" key="9">
    <source>
        <dbReference type="ARBA" id="ARBA00022967"/>
    </source>
</evidence>
<dbReference type="SUPFAM" id="SSF56784">
    <property type="entry name" value="HAD-like"/>
    <property type="match status" value="1"/>
</dbReference>
<dbReference type="PROSITE" id="PS01229">
    <property type="entry name" value="COF_2"/>
    <property type="match status" value="1"/>
</dbReference>
<keyword evidence="4 15" id="KW-0812">Transmembrane</keyword>
<evidence type="ECO:0000256" key="12">
    <source>
        <dbReference type="ARBA" id="ARBA00023065"/>
    </source>
</evidence>
<dbReference type="InterPro" id="IPR023214">
    <property type="entry name" value="HAD_sf"/>
</dbReference>
<dbReference type="PANTHER" id="PTHR43520:SF8">
    <property type="entry name" value="P-TYPE CU(+) TRANSPORTER"/>
    <property type="match status" value="1"/>
</dbReference>
<sequence>MKERIKEWQEEGRSIVLFGDTKKIWVMAAISDPIKPKSVEAIARLKEMGIEVCMLTGDNERTAQAIARQAGIDRVRASALPSDKENYVRSLQQEGRVVAMVGDGINDSQALAVADVSVAMGKGTDVAMSVAMMTLITSDLTLLPKAIVLSKETVACMRRNLFWAFIYNVIAIPVAAGILFPLCGFLLNPMIAGAAMAFSSVSVVLNSLRLKRIIL</sequence>
<keyword evidence="5" id="KW-0479">Metal-binding</keyword>
<dbReference type="AlphaFoldDB" id="A0A9D1M8L2"/>
<evidence type="ECO:0000256" key="7">
    <source>
        <dbReference type="ARBA" id="ARBA00022796"/>
    </source>
</evidence>
<dbReference type="EC" id="7.2.2.8" evidence="2"/>
<feature type="transmembrane region" description="Helical" evidence="15">
    <location>
        <begin position="186"/>
        <end position="208"/>
    </location>
</feature>
<evidence type="ECO:0000256" key="8">
    <source>
        <dbReference type="ARBA" id="ARBA00022840"/>
    </source>
</evidence>
<evidence type="ECO:0000256" key="15">
    <source>
        <dbReference type="SAM" id="Phobius"/>
    </source>
</evidence>
<evidence type="ECO:0000256" key="6">
    <source>
        <dbReference type="ARBA" id="ARBA00022741"/>
    </source>
</evidence>
<feature type="transmembrane region" description="Helical" evidence="15">
    <location>
        <begin position="161"/>
        <end position="180"/>
    </location>
</feature>
<keyword evidence="8" id="KW-0067">ATP-binding</keyword>
<dbReference type="GO" id="GO:0005507">
    <property type="term" value="F:copper ion binding"/>
    <property type="evidence" value="ECO:0007669"/>
    <property type="project" value="TreeGrafter"/>
</dbReference>
<reference evidence="16" key="2">
    <citation type="journal article" date="2021" name="PeerJ">
        <title>Extensive microbial diversity within the chicken gut microbiome revealed by metagenomics and culture.</title>
        <authorList>
            <person name="Gilroy R."/>
            <person name="Ravi A."/>
            <person name="Getino M."/>
            <person name="Pursley I."/>
            <person name="Horton D.L."/>
            <person name="Alikhan N.F."/>
            <person name="Baker D."/>
            <person name="Gharbi K."/>
            <person name="Hall N."/>
            <person name="Watson M."/>
            <person name="Adriaenssens E.M."/>
            <person name="Foster-Nyarko E."/>
            <person name="Jarju S."/>
            <person name="Secka A."/>
            <person name="Antonio M."/>
            <person name="Oren A."/>
            <person name="Chaudhuri R.R."/>
            <person name="La Ragione R."/>
            <person name="Hildebrand F."/>
            <person name="Pallen M.J."/>
        </authorList>
    </citation>
    <scope>NUCLEOTIDE SEQUENCE</scope>
    <source>
        <strain evidence="16">CHK158-818</strain>
    </source>
</reference>
<dbReference type="PANTHER" id="PTHR43520">
    <property type="entry name" value="ATP7, ISOFORM B"/>
    <property type="match status" value="1"/>
</dbReference>
<dbReference type="Gene3D" id="3.40.50.1000">
    <property type="entry name" value="HAD superfamily/HAD-like"/>
    <property type="match status" value="1"/>
</dbReference>
<dbReference type="GO" id="GO:0016887">
    <property type="term" value="F:ATP hydrolysis activity"/>
    <property type="evidence" value="ECO:0007669"/>
    <property type="project" value="InterPro"/>
</dbReference>
<keyword evidence="6" id="KW-0547">Nucleotide-binding</keyword>
<dbReference type="EMBL" id="DVNA01000166">
    <property type="protein sequence ID" value="HIU55614.1"/>
    <property type="molecule type" value="Genomic_DNA"/>
</dbReference>
<evidence type="ECO:0000256" key="14">
    <source>
        <dbReference type="ARBA" id="ARBA00049289"/>
    </source>
</evidence>
<comment type="catalytic activity">
    <reaction evidence="14">
        <text>Cu(+)(in) + ATP + H2O = Cu(+)(out) + ADP + phosphate + H(+)</text>
        <dbReference type="Rhea" id="RHEA:25792"/>
        <dbReference type="ChEBI" id="CHEBI:15377"/>
        <dbReference type="ChEBI" id="CHEBI:15378"/>
        <dbReference type="ChEBI" id="CHEBI:30616"/>
        <dbReference type="ChEBI" id="CHEBI:43474"/>
        <dbReference type="ChEBI" id="CHEBI:49552"/>
        <dbReference type="ChEBI" id="CHEBI:456216"/>
        <dbReference type="EC" id="7.2.2.8"/>
    </reaction>
</comment>
<accession>A0A9D1M8L2</accession>
<gene>
    <name evidence="16" type="ORF">IAB03_07420</name>
</gene>
<keyword evidence="9" id="KW-1278">Translocase</keyword>
<dbReference type="Pfam" id="PF00702">
    <property type="entry name" value="Hydrolase"/>
    <property type="match status" value="1"/>
</dbReference>
<dbReference type="FunFam" id="3.40.50.1000:FF:000144">
    <property type="entry name" value="copper-transporting ATPase 1 isoform X2"/>
    <property type="match status" value="1"/>
</dbReference>
<comment type="caution">
    <text evidence="16">The sequence shown here is derived from an EMBL/GenBank/DDBJ whole genome shotgun (WGS) entry which is preliminary data.</text>
</comment>
<dbReference type="InterPro" id="IPR001757">
    <property type="entry name" value="P_typ_ATPase"/>
</dbReference>
<dbReference type="Gene3D" id="3.40.1110.10">
    <property type="entry name" value="Calcium-transporting ATPase, cytoplasmic domain N"/>
    <property type="match status" value="1"/>
</dbReference>
<dbReference type="GO" id="GO:0140581">
    <property type="term" value="F:P-type monovalent copper transporter activity"/>
    <property type="evidence" value="ECO:0007669"/>
    <property type="project" value="UniProtKB-EC"/>
</dbReference>
<keyword evidence="7" id="KW-0187">Copper transport</keyword>
<evidence type="ECO:0000256" key="2">
    <source>
        <dbReference type="ARBA" id="ARBA00012517"/>
    </source>
</evidence>
<dbReference type="Proteomes" id="UP000824112">
    <property type="component" value="Unassembled WGS sequence"/>
</dbReference>
<keyword evidence="12" id="KW-0406">Ion transport</keyword>
<evidence type="ECO:0000256" key="1">
    <source>
        <dbReference type="ARBA" id="ARBA00004127"/>
    </source>
</evidence>
<evidence type="ECO:0000256" key="10">
    <source>
        <dbReference type="ARBA" id="ARBA00022989"/>
    </source>
</evidence>
<evidence type="ECO:0000256" key="13">
    <source>
        <dbReference type="ARBA" id="ARBA00023136"/>
    </source>
</evidence>
<comment type="subcellular location">
    <subcellularLocation>
        <location evidence="1">Endomembrane system</location>
        <topology evidence="1">Multi-pass membrane protein</topology>
    </subcellularLocation>
</comment>